<evidence type="ECO:0000313" key="2">
    <source>
        <dbReference type="EMBL" id="RZC11007.1"/>
    </source>
</evidence>
<dbReference type="PANTHER" id="PTHR19338:SF73">
    <property type="entry name" value="DISEASE RESISTANCE PROTEIN RGA2-LIKE"/>
    <property type="match status" value="1"/>
</dbReference>
<dbReference type="Proteomes" id="UP000289340">
    <property type="component" value="Chromosome 5"/>
</dbReference>
<evidence type="ECO:0000313" key="3">
    <source>
        <dbReference type="Proteomes" id="UP000289340"/>
    </source>
</evidence>
<protein>
    <submittedName>
        <fullName evidence="2">Putative disease resistance RPP13-like protein 1</fullName>
    </submittedName>
</protein>
<dbReference type="AlphaFoldDB" id="A0A445KK69"/>
<dbReference type="SUPFAM" id="SSF52540">
    <property type="entry name" value="P-loop containing nucleoside triphosphate hydrolases"/>
    <property type="match status" value="1"/>
</dbReference>
<dbReference type="GO" id="GO:0043531">
    <property type="term" value="F:ADP binding"/>
    <property type="evidence" value="ECO:0007669"/>
    <property type="project" value="InterPro"/>
</dbReference>
<evidence type="ECO:0000259" key="1">
    <source>
        <dbReference type="Pfam" id="PF00931"/>
    </source>
</evidence>
<dbReference type="EMBL" id="QZWG01000005">
    <property type="protein sequence ID" value="RZC11007.1"/>
    <property type="molecule type" value="Genomic_DNA"/>
</dbReference>
<comment type="caution">
    <text evidence="2">The sequence shown here is derived from an EMBL/GenBank/DDBJ whole genome shotgun (WGS) entry which is preliminary data.</text>
</comment>
<dbReference type="InterPro" id="IPR027417">
    <property type="entry name" value="P-loop_NTPase"/>
</dbReference>
<keyword evidence="3" id="KW-1185">Reference proteome</keyword>
<accession>A0A445KK69</accession>
<proteinExistence type="predicted"/>
<sequence length="160" mass="17996">MLRVGSSSQVSQKLPSTSLVVESVIYVRDDDKEMIINWLTYETGNYKQLSIISIVGMSGVGNTTLAQHVYNDTRMEEADFVIKAWVCVYDDFDVLTLTRTILEVTSRKRSMAPLRELYSFVTVKDFAKAFQISSDFCTVKGSFVGLFPSTLDPQITNNPL</sequence>
<dbReference type="Pfam" id="PF00931">
    <property type="entry name" value="NB-ARC"/>
    <property type="match status" value="1"/>
</dbReference>
<reference evidence="2 3" key="1">
    <citation type="submission" date="2018-09" db="EMBL/GenBank/DDBJ databases">
        <title>A high-quality reference genome of wild soybean provides a powerful tool to mine soybean genomes.</title>
        <authorList>
            <person name="Xie M."/>
            <person name="Chung C.Y.L."/>
            <person name="Li M.-W."/>
            <person name="Wong F.-L."/>
            <person name="Chan T.-F."/>
            <person name="Lam H.-M."/>
        </authorList>
    </citation>
    <scope>NUCLEOTIDE SEQUENCE [LARGE SCALE GENOMIC DNA]</scope>
    <source>
        <strain evidence="3">cv. W05</strain>
        <tissue evidence="2">Hypocotyl of etiolated seedlings</tissue>
    </source>
</reference>
<dbReference type="InterPro" id="IPR002182">
    <property type="entry name" value="NB-ARC"/>
</dbReference>
<name>A0A445KK69_GLYSO</name>
<dbReference type="Gene3D" id="3.40.50.300">
    <property type="entry name" value="P-loop containing nucleotide triphosphate hydrolases"/>
    <property type="match status" value="1"/>
</dbReference>
<organism evidence="2 3">
    <name type="scientific">Glycine soja</name>
    <name type="common">Wild soybean</name>
    <dbReference type="NCBI Taxonomy" id="3848"/>
    <lineage>
        <taxon>Eukaryota</taxon>
        <taxon>Viridiplantae</taxon>
        <taxon>Streptophyta</taxon>
        <taxon>Embryophyta</taxon>
        <taxon>Tracheophyta</taxon>
        <taxon>Spermatophyta</taxon>
        <taxon>Magnoliopsida</taxon>
        <taxon>eudicotyledons</taxon>
        <taxon>Gunneridae</taxon>
        <taxon>Pentapetalae</taxon>
        <taxon>rosids</taxon>
        <taxon>fabids</taxon>
        <taxon>Fabales</taxon>
        <taxon>Fabaceae</taxon>
        <taxon>Papilionoideae</taxon>
        <taxon>50 kb inversion clade</taxon>
        <taxon>NPAAA clade</taxon>
        <taxon>indigoferoid/millettioid clade</taxon>
        <taxon>Phaseoleae</taxon>
        <taxon>Glycine</taxon>
        <taxon>Glycine subgen. Soja</taxon>
    </lineage>
</organism>
<dbReference type="PANTHER" id="PTHR19338">
    <property type="entry name" value="TRANSLOCASE OF INNER MITOCHONDRIAL MEMBRANE 13 HOMOLOG"/>
    <property type="match status" value="1"/>
</dbReference>
<gene>
    <name evidence="2" type="ORF">D0Y65_011305</name>
</gene>
<feature type="domain" description="NB-ARC" evidence="1">
    <location>
        <begin position="29"/>
        <end position="104"/>
    </location>
</feature>